<evidence type="ECO:0000313" key="1">
    <source>
        <dbReference type="EMBL" id="EMY14348.1"/>
    </source>
</evidence>
<evidence type="ECO:0000313" key="2">
    <source>
        <dbReference type="Proteomes" id="UP000012249"/>
    </source>
</evidence>
<reference evidence="1 2" key="1">
    <citation type="submission" date="2013-02" db="EMBL/GenBank/DDBJ databases">
        <authorList>
            <person name="Harkins D.M."/>
            <person name="Durkin A.S."/>
            <person name="Brinkac L.M."/>
            <person name="Haft D.H."/>
            <person name="Selengut J.D."/>
            <person name="Sanka R."/>
            <person name="DePew J."/>
            <person name="Purushe J."/>
            <person name="Haake D.A."/>
            <person name="Matsunaga J."/>
            <person name="Vinetz J.M."/>
            <person name="Sutton G.G."/>
            <person name="Nierman W.C."/>
            <person name="Fouts D.E."/>
        </authorList>
    </citation>
    <scope>NUCLEOTIDE SEQUENCE [LARGE SCALE GENOMIC DNA]</scope>
    <source>
        <strain evidence="1 2">Ecochallenge</strain>
    </source>
</reference>
<dbReference type="EMBL" id="AHMI02000174">
    <property type="protein sequence ID" value="EMY14348.1"/>
    <property type="molecule type" value="Genomic_DNA"/>
</dbReference>
<name>N1U1F9_9LEPT</name>
<comment type="caution">
    <text evidence="1">The sequence shown here is derived from an EMBL/GenBank/DDBJ whole genome shotgun (WGS) entry which is preliminary data.</text>
</comment>
<dbReference type="AlphaFoldDB" id="N1U1F9"/>
<dbReference type="Proteomes" id="UP000012249">
    <property type="component" value="Unassembled WGS sequence"/>
</dbReference>
<gene>
    <name evidence="1" type="ORF">LEP1GSC043_4293</name>
</gene>
<protein>
    <submittedName>
        <fullName evidence="1">Uncharacterized protein</fullName>
    </submittedName>
</protein>
<sequence>MDDKKMRKRIYGSGWGAISELTQNFLRKISYHYCISS</sequence>
<proteinExistence type="predicted"/>
<organism evidence="1 2">
    <name type="scientific">Leptospira weilii str. Ecochallenge</name>
    <dbReference type="NCBI Taxonomy" id="1049986"/>
    <lineage>
        <taxon>Bacteria</taxon>
        <taxon>Pseudomonadati</taxon>
        <taxon>Spirochaetota</taxon>
        <taxon>Spirochaetia</taxon>
        <taxon>Leptospirales</taxon>
        <taxon>Leptospiraceae</taxon>
        <taxon>Leptospira</taxon>
    </lineage>
</organism>
<accession>N1U1F9</accession>